<dbReference type="GO" id="GO:0005886">
    <property type="term" value="C:plasma membrane"/>
    <property type="evidence" value="ECO:0007669"/>
    <property type="project" value="UniProtKB-SubCell"/>
</dbReference>
<evidence type="ECO:0000256" key="2">
    <source>
        <dbReference type="ARBA" id="ARBA00022475"/>
    </source>
</evidence>
<dbReference type="Proteomes" id="UP000651668">
    <property type="component" value="Unassembled WGS sequence"/>
</dbReference>
<evidence type="ECO:0000313" key="11">
    <source>
        <dbReference type="EMBL" id="GGC69801.1"/>
    </source>
</evidence>
<feature type="transmembrane region" description="Helical" evidence="9">
    <location>
        <begin position="446"/>
        <end position="464"/>
    </location>
</feature>
<dbReference type="Gene3D" id="3.90.550.10">
    <property type="entry name" value="Spore Coat Polysaccharide Biosynthesis Protein SpsA, Chain A"/>
    <property type="match status" value="1"/>
</dbReference>
<comment type="subcellular location">
    <subcellularLocation>
        <location evidence="1">Cell membrane</location>
        <topology evidence="1">Multi-pass membrane protein</topology>
    </subcellularLocation>
</comment>
<dbReference type="SUPFAM" id="SSF53448">
    <property type="entry name" value="Nucleotide-diphospho-sugar transferases"/>
    <property type="match status" value="1"/>
</dbReference>
<evidence type="ECO:0000256" key="4">
    <source>
        <dbReference type="ARBA" id="ARBA00022692"/>
    </source>
</evidence>
<feature type="domain" description="Glycosyltransferase 2-like" evidence="10">
    <location>
        <begin position="10"/>
        <end position="136"/>
    </location>
</feature>
<dbReference type="InterPro" id="IPR029044">
    <property type="entry name" value="Nucleotide-diphossugar_trans"/>
</dbReference>
<evidence type="ECO:0000256" key="9">
    <source>
        <dbReference type="SAM" id="Phobius"/>
    </source>
</evidence>
<reference evidence="11" key="2">
    <citation type="submission" date="2020-09" db="EMBL/GenBank/DDBJ databases">
        <authorList>
            <person name="Sun Q."/>
            <person name="Zhou Y."/>
        </authorList>
    </citation>
    <scope>NUCLEOTIDE SEQUENCE</scope>
    <source>
        <strain evidence="11">CGMCC 1.15343</strain>
    </source>
</reference>
<keyword evidence="3" id="KW-0645">Protease</keyword>
<organism evidence="11 12">
    <name type="scientific">Pedobacter quisquiliarum</name>
    <dbReference type="NCBI Taxonomy" id="1834438"/>
    <lineage>
        <taxon>Bacteria</taxon>
        <taxon>Pseudomonadati</taxon>
        <taxon>Bacteroidota</taxon>
        <taxon>Sphingobacteriia</taxon>
        <taxon>Sphingobacteriales</taxon>
        <taxon>Sphingobacteriaceae</taxon>
        <taxon>Pedobacter</taxon>
    </lineage>
</organism>
<dbReference type="GO" id="GO:0006508">
    <property type="term" value="P:proteolysis"/>
    <property type="evidence" value="ECO:0007669"/>
    <property type="project" value="UniProtKB-KW"/>
</dbReference>
<sequence length="485" mass="57020">MVTTQQPAFSFLILTFNDDMHVARLLDSIRELNAPTYILDSGSTDRTLEICNAYGAALEYHSFENHPKQWHEALSRFQISTPWVIALDADQFLSPELLTLLQAFDNEEMSGIDGIYFNRRNYYKGKWIRHGGYYPFYLLKMFRVNKGFSDLNENMDHRFIVPGKTCIWKRGYLIEENKKESSVQFWLDKHGRYSSLLAQEEVERMLHLRVQASKPKLLGSPNERKAFLKLLWWQLPRYIRPVLYFSYRMIIQRGFLDGRTGIIFHFLQGFWFRLIVDIKIEEILQAKTTLQMPKKKTHFELLFMLKFLMLFTVLYGFILCSIAITSPVGIYVPWLEENLNYIQAWRRFDLQATAALLKTLGYQTKLTTFTLVVTGHSGFKLVYSCLGYGLMSFYTAFILAWPKSTVPKAPMILIGILVIQLLNLFRFVCISLYWKPTFKANWLDHHTLFNSIVYALTLCALYWWTKKAENLKHENYGTYNPNKEL</sequence>
<feature type="transmembrane region" description="Helical" evidence="9">
    <location>
        <begin position="381"/>
        <end position="400"/>
    </location>
</feature>
<accession>A0A916XFJ1</accession>
<reference evidence="11" key="1">
    <citation type="journal article" date="2014" name="Int. J. Syst. Evol. Microbiol.">
        <title>Complete genome sequence of Corynebacterium casei LMG S-19264T (=DSM 44701T), isolated from a smear-ripened cheese.</title>
        <authorList>
            <consortium name="US DOE Joint Genome Institute (JGI-PGF)"/>
            <person name="Walter F."/>
            <person name="Albersmeier A."/>
            <person name="Kalinowski J."/>
            <person name="Ruckert C."/>
        </authorList>
    </citation>
    <scope>NUCLEOTIDE SEQUENCE</scope>
    <source>
        <strain evidence="11">CGMCC 1.15343</strain>
    </source>
</reference>
<dbReference type="Pfam" id="PF00535">
    <property type="entry name" value="Glycos_transf_2"/>
    <property type="match status" value="1"/>
</dbReference>
<evidence type="ECO:0000256" key="7">
    <source>
        <dbReference type="ARBA" id="ARBA00023136"/>
    </source>
</evidence>
<dbReference type="PANTHER" id="PTHR43630:SF2">
    <property type="entry name" value="GLYCOSYLTRANSFERASE"/>
    <property type="match status" value="1"/>
</dbReference>
<keyword evidence="6 9" id="KW-1133">Transmembrane helix</keyword>
<dbReference type="InterPro" id="IPR026392">
    <property type="entry name" value="Exo/Archaeosortase_dom"/>
</dbReference>
<feature type="transmembrane region" description="Helical" evidence="9">
    <location>
        <begin position="301"/>
        <end position="324"/>
    </location>
</feature>
<dbReference type="CDD" id="cd02511">
    <property type="entry name" value="Beta4Glucosyltransferase"/>
    <property type="match status" value="1"/>
</dbReference>
<comment type="similarity">
    <text evidence="8">Belongs to the glycosyltransferase 2 family. WaaE/KdtX subfamily.</text>
</comment>
<evidence type="ECO:0000256" key="5">
    <source>
        <dbReference type="ARBA" id="ARBA00022801"/>
    </source>
</evidence>
<dbReference type="InterPro" id="IPR001173">
    <property type="entry name" value="Glyco_trans_2-like"/>
</dbReference>
<keyword evidence="2" id="KW-1003">Cell membrane</keyword>
<evidence type="ECO:0000256" key="6">
    <source>
        <dbReference type="ARBA" id="ARBA00022989"/>
    </source>
</evidence>
<comment type="caution">
    <text evidence="11">The sequence shown here is derived from an EMBL/GenBank/DDBJ whole genome shotgun (WGS) entry which is preliminary data.</text>
</comment>
<keyword evidence="4 9" id="KW-0812">Transmembrane</keyword>
<dbReference type="GO" id="GO:0008233">
    <property type="term" value="F:peptidase activity"/>
    <property type="evidence" value="ECO:0007669"/>
    <property type="project" value="UniProtKB-KW"/>
</dbReference>
<keyword evidence="12" id="KW-1185">Reference proteome</keyword>
<dbReference type="RefSeq" id="WP_188627155.1">
    <property type="nucleotide sequence ID" value="NZ_BMIL01000008.1"/>
</dbReference>
<feature type="transmembrane region" description="Helical" evidence="9">
    <location>
        <begin position="412"/>
        <end position="434"/>
    </location>
</feature>
<evidence type="ECO:0000256" key="3">
    <source>
        <dbReference type="ARBA" id="ARBA00022670"/>
    </source>
</evidence>
<evidence type="ECO:0000313" key="12">
    <source>
        <dbReference type="Proteomes" id="UP000651668"/>
    </source>
</evidence>
<dbReference type="PANTHER" id="PTHR43630">
    <property type="entry name" value="POLY-BETA-1,6-N-ACETYL-D-GLUCOSAMINE SYNTHASE"/>
    <property type="match status" value="1"/>
</dbReference>
<protein>
    <recommendedName>
        <fullName evidence="10">Glycosyltransferase 2-like domain-containing protein</fullName>
    </recommendedName>
</protein>
<evidence type="ECO:0000256" key="8">
    <source>
        <dbReference type="ARBA" id="ARBA00038494"/>
    </source>
</evidence>
<dbReference type="AlphaFoldDB" id="A0A916XFJ1"/>
<evidence type="ECO:0000259" key="10">
    <source>
        <dbReference type="Pfam" id="PF00535"/>
    </source>
</evidence>
<gene>
    <name evidence="11" type="ORF">GCM10011387_24000</name>
</gene>
<dbReference type="NCBIfam" id="NF046083">
    <property type="entry name" value="exosort_XrtY"/>
    <property type="match status" value="1"/>
</dbReference>
<dbReference type="NCBIfam" id="TIGR04178">
    <property type="entry name" value="exo_archaeo"/>
    <property type="match status" value="1"/>
</dbReference>
<keyword evidence="5" id="KW-0378">Hydrolase</keyword>
<name>A0A916XFJ1_9SPHI</name>
<dbReference type="EMBL" id="BMIL01000008">
    <property type="protein sequence ID" value="GGC69801.1"/>
    <property type="molecule type" value="Genomic_DNA"/>
</dbReference>
<keyword evidence="7 9" id="KW-0472">Membrane</keyword>
<proteinExistence type="inferred from homology"/>
<evidence type="ECO:0000256" key="1">
    <source>
        <dbReference type="ARBA" id="ARBA00004651"/>
    </source>
</evidence>